<evidence type="ECO:0000313" key="1">
    <source>
        <dbReference type="EMBL" id="KKL06212.1"/>
    </source>
</evidence>
<organism evidence="1">
    <name type="scientific">marine sediment metagenome</name>
    <dbReference type="NCBI Taxonomy" id="412755"/>
    <lineage>
        <taxon>unclassified sequences</taxon>
        <taxon>metagenomes</taxon>
        <taxon>ecological metagenomes</taxon>
    </lineage>
</organism>
<proteinExistence type="predicted"/>
<comment type="caution">
    <text evidence="1">The sequence shown here is derived from an EMBL/GenBank/DDBJ whole genome shotgun (WGS) entry which is preliminary data.</text>
</comment>
<protein>
    <submittedName>
        <fullName evidence="1">Uncharacterized protein</fullName>
    </submittedName>
</protein>
<dbReference type="EMBL" id="LAZR01043801">
    <property type="protein sequence ID" value="KKL06212.1"/>
    <property type="molecule type" value="Genomic_DNA"/>
</dbReference>
<sequence length="130" mass="14236">MSRSTLHLSFLYILVTTIAMAFVTNTTFAEPLKELTLTGKNYCVGCSLKKAEGAAAQCSIYGHKHALKVEKAVDSKGKEISELKGATLHYLENDASVELFKGKKYHGENVSIIGNVHLDERVVDVKGVEH</sequence>
<accession>A0A0F9AXF2</accession>
<dbReference type="AlphaFoldDB" id="A0A0F9AXF2"/>
<reference evidence="1" key="1">
    <citation type="journal article" date="2015" name="Nature">
        <title>Complex archaea that bridge the gap between prokaryotes and eukaryotes.</title>
        <authorList>
            <person name="Spang A."/>
            <person name="Saw J.H."/>
            <person name="Jorgensen S.L."/>
            <person name="Zaremba-Niedzwiedzka K."/>
            <person name="Martijn J."/>
            <person name="Lind A.E."/>
            <person name="van Eijk R."/>
            <person name="Schleper C."/>
            <person name="Guy L."/>
            <person name="Ettema T.J."/>
        </authorList>
    </citation>
    <scope>NUCLEOTIDE SEQUENCE</scope>
</reference>
<gene>
    <name evidence="1" type="ORF">LCGC14_2598280</name>
</gene>
<name>A0A0F9AXF2_9ZZZZ</name>